<dbReference type="Proteomes" id="UP000226592">
    <property type="component" value="Unassembled WGS sequence"/>
</dbReference>
<name>A0A2D6M1S0_9ARCH</name>
<keyword evidence="2" id="KW-0012">Acyltransferase</keyword>
<evidence type="ECO:0000256" key="2">
    <source>
        <dbReference type="ARBA" id="ARBA00023315"/>
    </source>
</evidence>
<comment type="caution">
    <text evidence="4">The sequence shown here is derived from an EMBL/GenBank/DDBJ whole genome shotgun (WGS) entry which is preliminary data.</text>
</comment>
<gene>
    <name evidence="4" type="ORF">CL943_03680</name>
</gene>
<reference evidence="5" key="1">
    <citation type="submission" date="2017-09" db="EMBL/GenBank/DDBJ databases">
        <title>The Reconstruction of 2,631 Draft Metagenome-Assembled Genomes from the Global Oceans.</title>
        <authorList>
            <person name="Tully B.J."/>
            <person name="Graham E.D."/>
            <person name="Heidelberg J.F."/>
        </authorList>
    </citation>
    <scope>NUCLEOTIDE SEQUENCE [LARGE SCALE GENOMIC DNA]</scope>
</reference>
<dbReference type="InterPro" id="IPR016181">
    <property type="entry name" value="Acyl_CoA_acyltransferase"/>
</dbReference>
<sequence length="153" mass="17825">MKIDKASEKDLPEIIVQIQQEFPYVERTEQELREKFGNELVIIFKAVEGEELLGFIEIEFFEGALARINGLSVKESKRAKGIGKALLHFTKERLNEEGIERIILLVKQSNKRAKQLYEKEGFEFVGLYHRKLDNDVVEEMELDLDTSEPYYVS</sequence>
<feature type="domain" description="N-acetyltransferase" evidence="3">
    <location>
        <begin position="1"/>
        <end position="145"/>
    </location>
</feature>
<evidence type="ECO:0000256" key="1">
    <source>
        <dbReference type="ARBA" id="ARBA00022679"/>
    </source>
</evidence>
<dbReference type="GO" id="GO:0016747">
    <property type="term" value="F:acyltransferase activity, transferring groups other than amino-acyl groups"/>
    <property type="evidence" value="ECO:0007669"/>
    <property type="project" value="InterPro"/>
</dbReference>
<dbReference type="InterPro" id="IPR050680">
    <property type="entry name" value="YpeA/RimI_acetyltransf"/>
</dbReference>
<evidence type="ECO:0000313" key="5">
    <source>
        <dbReference type="Proteomes" id="UP000226592"/>
    </source>
</evidence>
<dbReference type="CDD" id="cd04301">
    <property type="entry name" value="NAT_SF"/>
    <property type="match status" value="1"/>
</dbReference>
<dbReference type="EMBL" id="NZBU01000012">
    <property type="protein sequence ID" value="MAG22373.1"/>
    <property type="molecule type" value="Genomic_DNA"/>
</dbReference>
<protein>
    <recommendedName>
        <fullName evidence="3">N-acetyltransferase domain-containing protein</fullName>
    </recommendedName>
</protein>
<accession>A0A2D6M1S0</accession>
<dbReference type="AlphaFoldDB" id="A0A2D6M1S0"/>
<dbReference type="SUPFAM" id="SSF55729">
    <property type="entry name" value="Acyl-CoA N-acyltransferases (Nat)"/>
    <property type="match status" value="1"/>
</dbReference>
<organism evidence="4 5">
    <name type="scientific">Candidatus Iainarchaeum sp</name>
    <dbReference type="NCBI Taxonomy" id="3101447"/>
    <lineage>
        <taxon>Archaea</taxon>
        <taxon>Candidatus Iainarchaeota</taxon>
        <taxon>Candidatus Iainarchaeia</taxon>
        <taxon>Candidatus Iainarchaeales</taxon>
        <taxon>Candidatus Iainarchaeaceae</taxon>
        <taxon>Candidatus Iainarchaeum</taxon>
    </lineage>
</organism>
<evidence type="ECO:0000259" key="3">
    <source>
        <dbReference type="PROSITE" id="PS51186"/>
    </source>
</evidence>
<proteinExistence type="predicted"/>
<dbReference type="PROSITE" id="PS51186">
    <property type="entry name" value="GNAT"/>
    <property type="match status" value="1"/>
</dbReference>
<dbReference type="Pfam" id="PF00583">
    <property type="entry name" value="Acetyltransf_1"/>
    <property type="match status" value="1"/>
</dbReference>
<dbReference type="Gene3D" id="3.40.630.30">
    <property type="match status" value="1"/>
</dbReference>
<dbReference type="InterPro" id="IPR000182">
    <property type="entry name" value="GNAT_dom"/>
</dbReference>
<dbReference type="PANTHER" id="PTHR43420">
    <property type="entry name" value="ACETYLTRANSFERASE"/>
    <property type="match status" value="1"/>
</dbReference>
<evidence type="ECO:0000313" key="4">
    <source>
        <dbReference type="EMBL" id="MAG22373.1"/>
    </source>
</evidence>
<keyword evidence="1" id="KW-0808">Transferase</keyword>